<accession>A0A0L0FMT9</accession>
<dbReference type="RefSeq" id="XP_014151270.1">
    <property type="nucleotide sequence ID" value="XM_014295795.1"/>
</dbReference>
<keyword evidence="1" id="KW-1133">Transmembrane helix</keyword>
<gene>
    <name evidence="2" type="ORF">SARC_10166</name>
</gene>
<dbReference type="Proteomes" id="UP000054560">
    <property type="component" value="Unassembled WGS sequence"/>
</dbReference>
<organism evidence="2 3">
    <name type="scientific">Sphaeroforma arctica JP610</name>
    <dbReference type="NCBI Taxonomy" id="667725"/>
    <lineage>
        <taxon>Eukaryota</taxon>
        <taxon>Ichthyosporea</taxon>
        <taxon>Ichthyophonida</taxon>
        <taxon>Sphaeroforma</taxon>
    </lineage>
</organism>
<proteinExistence type="predicted"/>
<protein>
    <submittedName>
        <fullName evidence="2">Uncharacterized protein</fullName>
    </submittedName>
</protein>
<dbReference type="EMBL" id="KQ242754">
    <property type="protein sequence ID" value="KNC77368.1"/>
    <property type="molecule type" value="Genomic_DNA"/>
</dbReference>
<dbReference type="AlphaFoldDB" id="A0A0L0FMT9"/>
<evidence type="ECO:0000256" key="1">
    <source>
        <dbReference type="SAM" id="Phobius"/>
    </source>
</evidence>
<keyword evidence="1" id="KW-0812">Transmembrane</keyword>
<keyword evidence="1" id="KW-0472">Membrane</keyword>
<name>A0A0L0FMT9_9EUKA</name>
<evidence type="ECO:0000313" key="3">
    <source>
        <dbReference type="Proteomes" id="UP000054560"/>
    </source>
</evidence>
<evidence type="ECO:0000313" key="2">
    <source>
        <dbReference type="EMBL" id="KNC77368.1"/>
    </source>
</evidence>
<feature type="non-terminal residue" evidence="2">
    <location>
        <position position="79"/>
    </location>
</feature>
<keyword evidence="3" id="KW-1185">Reference proteome</keyword>
<feature type="transmembrane region" description="Helical" evidence="1">
    <location>
        <begin position="43"/>
        <end position="61"/>
    </location>
</feature>
<dbReference type="GeneID" id="25910670"/>
<reference evidence="2 3" key="1">
    <citation type="submission" date="2011-02" db="EMBL/GenBank/DDBJ databases">
        <title>The Genome Sequence of Sphaeroforma arctica JP610.</title>
        <authorList>
            <consortium name="The Broad Institute Genome Sequencing Platform"/>
            <person name="Russ C."/>
            <person name="Cuomo C."/>
            <person name="Young S.K."/>
            <person name="Zeng Q."/>
            <person name="Gargeya S."/>
            <person name="Alvarado L."/>
            <person name="Berlin A."/>
            <person name="Chapman S.B."/>
            <person name="Chen Z."/>
            <person name="Freedman E."/>
            <person name="Gellesch M."/>
            <person name="Goldberg J."/>
            <person name="Griggs A."/>
            <person name="Gujja S."/>
            <person name="Heilman E."/>
            <person name="Heiman D."/>
            <person name="Howarth C."/>
            <person name="Mehta T."/>
            <person name="Neiman D."/>
            <person name="Pearson M."/>
            <person name="Roberts A."/>
            <person name="Saif S."/>
            <person name="Shea T."/>
            <person name="Shenoy N."/>
            <person name="Sisk P."/>
            <person name="Stolte C."/>
            <person name="Sykes S."/>
            <person name="White J."/>
            <person name="Yandava C."/>
            <person name="Burger G."/>
            <person name="Gray M.W."/>
            <person name="Holland P.W.H."/>
            <person name="King N."/>
            <person name="Lang F.B.F."/>
            <person name="Roger A.J."/>
            <person name="Ruiz-Trillo I."/>
            <person name="Haas B."/>
            <person name="Nusbaum C."/>
            <person name="Birren B."/>
        </authorList>
    </citation>
    <scope>NUCLEOTIDE SEQUENCE [LARGE SCALE GENOMIC DNA]</scope>
    <source>
        <strain evidence="2 3">JP610</strain>
    </source>
</reference>
<sequence>MNPSSTSSVHPLIVGDCGDLAARVGANTAGLVSISHCSLVVELVGRLSPTLVVLLVMLMLGNGVDMQLRRSLSTLDSDD</sequence>